<accession>A0A346NAC0</accession>
<keyword evidence="2 5" id="KW-0812">Transmembrane</keyword>
<name>A0A372KNM2_9STRE</name>
<dbReference type="RefSeq" id="WP_116877448.1">
    <property type="nucleotide sequence ID" value="NZ_CP031733.1"/>
</dbReference>
<sequence>MITFLLLLILAWHFYIGYTRGIILQSFYFAGSIAGLVIASRFYKGLAQLITLWIPYSNPSEGAEVAFFTKVDLFDLSYVYYAGLAFLLIFVAVYLLVRLLGIFLHLAKIDRFDSVRTNCVSGTLSVLVTLLFFSQLLSVLATIPMDFVQNLLSGSLLVRLLVGHFPIVSALIEHFWVTNMLK</sequence>
<evidence type="ECO:0000256" key="2">
    <source>
        <dbReference type="ARBA" id="ARBA00022692"/>
    </source>
</evidence>
<dbReference type="PANTHER" id="PTHR37306:SF1">
    <property type="entry name" value="COLICIN V PRODUCTION PROTEIN"/>
    <property type="match status" value="1"/>
</dbReference>
<dbReference type="PANTHER" id="PTHR37306">
    <property type="entry name" value="COLICIN V PRODUCTION PROTEIN"/>
    <property type="match status" value="1"/>
</dbReference>
<dbReference type="Proteomes" id="UP000264056">
    <property type="component" value="Unassembled WGS sequence"/>
</dbReference>
<reference evidence="9" key="3">
    <citation type="submission" date="2018-08" db="EMBL/GenBank/DDBJ databases">
        <title>Streptococcus chenjunshii sp. nov., isolated from stools sample of the Tibetan antelope in the Qinghai-Tibet plateau, China.</title>
        <authorList>
            <person name="Tian Z."/>
        </authorList>
    </citation>
    <scope>NUCLEOTIDE SEQUENCE [LARGE SCALE GENOMIC DNA]</scope>
    <source>
        <strain evidence="9">Z15</strain>
    </source>
</reference>
<evidence type="ECO:0000313" key="10">
    <source>
        <dbReference type="Proteomes" id="UP000262901"/>
    </source>
</evidence>
<dbReference type="KEGG" id="schj:DDV21_002195"/>
<dbReference type="InterPro" id="IPR003825">
    <property type="entry name" value="Colicin-V_CvpA"/>
</dbReference>
<reference evidence="7 11" key="1">
    <citation type="submission" date="2018-08" db="EMBL/GenBank/DDBJ databases">
        <title>Draft genome of Streptococcus sp .nov. Z2.</title>
        <authorList>
            <person name="Tian Z."/>
        </authorList>
    </citation>
    <scope>NUCLEOTIDE SEQUENCE [LARGE SCALE GENOMIC DNA]</scope>
    <source>
        <strain evidence="7 11">Z2</strain>
    </source>
</reference>
<dbReference type="Proteomes" id="UP000246115">
    <property type="component" value="Chromosome"/>
</dbReference>
<evidence type="ECO:0000313" key="7">
    <source>
        <dbReference type="EMBL" id="RFU51791.1"/>
    </source>
</evidence>
<keyword evidence="4 5" id="KW-0472">Membrane</keyword>
<gene>
    <name evidence="6" type="ORF">DDV21_002195</name>
    <name evidence="7" type="ORF">DDV22_01575</name>
    <name evidence="8" type="ORF">DDV23_02075</name>
</gene>
<feature type="transmembrane region" description="Helical" evidence="5">
    <location>
        <begin position="156"/>
        <end position="177"/>
    </location>
</feature>
<dbReference type="AlphaFoldDB" id="A0A372KNM2"/>
<feature type="transmembrane region" description="Helical" evidence="5">
    <location>
        <begin position="78"/>
        <end position="107"/>
    </location>
</feature>
<feature type="transmembrane region" description="Helical" evidence="5">
    <location>
        <begin position="119"/>
        <end position="144"/>
    </location>
</feature>
<evidence type="ECO:0000313" key="9">
    <source>
        <dbReference type="Proteomes" id="UP000246115"/>
    </source>
</evidence>
<dbReference type="Pfam" id="PF02674">
    <property type="entry name" value="Colicin_V"/>
    <property type="match status" value="1"/>
</dbReference>
<accession>A0A372KNM2</accession>
<reference evidence="8 10" key="2">
    <citation type="submission" date="2018-08" db="EMBL/GenBank/DDBJ databases">
        <title>Draft genome of Streptococcus sp. nov. Z1.</title>
        <authorList>
            <person name="Tian Z."/>
        </authorList>
    </citation>
    <scope>NUCLEOTIDE SEQUENCE [LARGE SCALE GENOMIC DNA]</scope>
    <source>
        <strain evidence="8">Z1</strain>
        <strain evidence="10">Z1(2018)</strain>
    </source>
</reference>
<evidence type="ECO:0000256" key="3">
    <source>
        <dbReference type="ARBA" id="ARBA00022989"/>
    </source>
</evidence>
<evidence type="ECO:0000256" key="1">
    <source>
        <dbReference type="ARBA" id="ARBA00004141"/>
    </source>
</evidence>
<dbReference type="GO" id="GO:0016020">
    <property type="term" value="C:membrane"/>
    <property type="evidence" value="ECO:0007669"/>
    <property type="project" value="UniProtKB-SubCell"/>
</dbReference>
<dbReference type="Proteomes" id="UP000262901">
    <property type="component" value="Unassembled WGS sequence"/>
</dbReference>
<dbReference type="EMBL" id="QVQZ01000002">
    <property type="protein sequence ID" value="RFU53879.1"/>
    <property type="molecule type" value="Genomic_DNA"/>
</dbReference>
<comment type="subcellular location">
    <subcellularLocation>
        <location evidence="1">Membrane</location>
        <topology evidence="1">Multi-pass membrane protein</topology>
    </subcellularLocation>
</comment>
<keyword evidence="11" id="KW-1185">Reference proteome</keyword>
<protein>
    <submittedName>
        <fullName evidence="8">CvpA family protein</fullName>
    </submittedName>
</protein>
<evidence type="ECO:0000313" key="8">
    <source>
        <dbReference type="EMBL" id="RFU53879.1"/>
    </source>
</evidence>
<dbReference type="OrthoDB" id="1809613at2"/>
<dbReference type="GO" id="GO:0009403">
    <property type="term" value="P:toxin biosynthetic process"/>
    <property type="evidence" value="ECO:0007669"/>
    <property type="project" value="InterPro"/>
</dbReference>
<keyword evidence="3 5" id="KW-1133">Transmembrane helix</keyword>
<reference evidence="6" key="4">
    <citation type="journal article" date="2019" name="Int. J. Syst. Evol. Microbiol.">
        <title>Streptococcus chenjunshii sp. nov. isolated from feces of Tibetan antelopes.</title>
        <authorList>
            <person name="Tian Z."/>
            <person name="Lu S."/>
            <person name="Jin D."/>
            <person name="Yang J."/>
            <person name="Pu J."/>
            <person name="Lai X.H."/>
            <person name="Bai X.N."/>
            <person name="Wu X.M."/>
            <person name="Li J."/>
            <person name="Wang S."/>
            <person name="Xu J."/>
        </authorList>
    </citation>
    <scope>NUCLEOTIDE SEQUENCE</scope>
    <source>
        <strain evidence="6">Z15</strain>
    </source>
</reference>
<dbReference type="EMBL" id="QVQY01000002">
    <property type="protein sequence ID" value="RFU51791.1"/>
    <property type="molecule type" value="Genomic_DNA"/>
</dbReference>
<dbReference type="EMBL" id="CP031733">
    <property type="protein sequence ID" value="AXQ77965.1"/>
    <property type="molecule type" value="Genomic_DNA"/>
</dbReference>
<organism evidence="8 10">
    <name type="scientific">Streptococcus chenjunshii</name>
    <dbReference type="NCBI Taxonomy" id="2173853"/>
    <lineage>
        <taxon>Bacteria</taxon>
        <taxon>Bacillati</taxon>
        <taxon>Bacillota</taxon>
        <taxon>Bacilli</taxon>
        <taxon>Lactobacillales</taxon>
        <taxon>Streptococcaceae</taxon>
        <taxon>Streptococcus</taxon>
    </lineage>
</organism>
<evidence type="ECO:0000256" key="5">
    <source>
        <dbReference type="SAM" id="Phobius"/>
    </source>
</evidence>
<evidence type="ECO:0000313" key="6">
    <source>
        <dbReference type="EMBL" id="AXQ77965.1"/>
    </source>
</evidence>
<evidence type="ECO:0000313" key="11">
    <source>
        <dbReference type="Proteomes" id="UP000264056"/>
    </source>
</evidence>
<evidence type="ECO:0000256" key="4">
    <source>
        <dbReference type="ARBA" id="ARBA00023136"/>
    </source>
</evidence>
<proteinExistence type="predicted"/>